<reference evidence="1" key="1">
    <citation type="journal article" date="2013" name="J. Plant Res.">
        <title>Effect of fungi and light on seed germination of three Opuntia species from semiarid lands of central Mexico.</title>
        <authorList>
            <person name="Delgado-Sanchez P."/>
            <person name="Jimenez-Bremont J.F."/>
            <person name="Guerrero-Gonzalez Mde L."/>
            <person name="Flores J."/>
        </authorList>
    </citation>
    <scope>NUCLEOTIDE SEQUENCE</scope>
    <source>
        <tissue evidence="1">Cladode</tissue>
    </source>
</reference>
<reference evidence="1" key="2">
    <citation type="submission" date="2020-07" db="EMBL/GenBank/DDBJ databases">
        <authorList>
            <person name="Vera ALvarez R."/>
            <person name="Arias-Moreno D.M."/>
            <person name="Jimenez-Jacinto V."/>
            <person name="Jimenez-Bremont J.F."/>
            <person name="Swaminathan K."/>
            <person name="Moose S.P."/>
            <person name="Guerrero-Gonzalez M.L."/>
            <person name="Marino-Ramirez L."/>
            <person name="Landsman D."/>
            <person name="Rodriguez-Kessler M."/>
            <person name="Delgado-Sanchez P."/>
        </authorList>
    </citation>
    <scope>NUCLEOTIDE SEQUENCE</scope>
    <source>
        <tissue evidence="1">Cladode</tissue>
    </source>
</reference>
<accession>A0A7C9EAH9</accession>
<evidence type="ECO:0000313" key="1">
    <source>
        <dbReference type="EMBL" id="MBA4664501.1"/>
    </source>
</evidence>
<dbReference type="EMBL" id="GISG01223946">
    <property type="protein sequence ID" value="MBA4664501.1"/>
    <property type="molecule type" value="Transcribed_RNA"/>
</dbReference>
<dbReference type="AlphaFoldDB" id="A0A7C9EAH9"/>
<sequence length="127" mass="14561">MQVQPLSWLPNTDNNNNNQAFPLKITLKEFKVQIFTPTSFHHIVLGHPLTGISDSCCLHWPEFSGQLHLHWSRYLRGCAAAYESPINSLKKGMLLNFSCPPLHPEPTLWFFDQQTPDQISACIARCW</sequence>
<protein>
    <submittedName>
        <fullName evidence="1">Uncharacterized protein</fullName>
    </submittedName>
</protein>
<organism evidence="1">
    <name type="scientific">Opuntia streptacantha</name>
    <name type="common">Prickly pear cactus</name>
    <name type="synonym">Opuntia cardona</name>
    <dbReference type="NCBI Taxonomy" id="393608"/>
    <lineage>
        <taxon>Eukaryota</taxon>
        <taxon>Viridiplantae</taxon>
        <taxon>Streptophyta</taxon>
        <taxon>Embryophyta</taxon>
        <taxon>Tracheophyta</taxon>
        <taxon>Spermatophyta</taxon>
        <taxon>Magnoliopsida</taxon>
        <taxon>eudicotyledons</taxon>
        <taxon>Gunneridae</taxon>
        <taxon>Pentapetalae</taxon>
        <taxon>Caryophyllales</taxon>
        <taxon>Cactineae</taxon>
        <taxon>Cactaceae</taxon>
        <taxon>Opuntioideae</taxon>
        <taxon>Opuntia</taxon>
    </lineage>
</organism>
<name>A0A7C9EAH9_OPUST</name>
<proteinExistence type="predicted"/>